<protein>
    <submittedName>
        <fullName evidence="7">Serine protease</fullName>
        <ecNumber evidence="7">3.4.21.-</ecNumber>
    </submittedName>
</protein>
<dbReference type="EC" id="3.4.21.-" evidence="7"/>
<keyword evidence="2 7" id="KW-0645">Protease</keyword>
<evidence type="ECO:0000256" key="5">
    <source>
        <dbReference type="SAM" id="Phobius"/>
    </source>
</evidence>
<dbReference type="InterPro" id="IPR009003">
    <property type="entry name" value="Peptidase_S1_PA"/>
</dbReference>
<dbReference type="Pfam" id="PF13180">
    <property type="entry name" value="PDZ_2"/>
    <property type="match status" value="1"/>
</dbReference>
<comment type="caution">
    <text evidence="7">The sequence shown here is derived from an EMBL/GenBank/DDBJ whole genome shotgun (WGS) entry which is preliminary data.</text>
</comment>
<dbReference type="InterPro" id="IPR001940">
    <property type="entry name" value="Peptidase_S1C"/>
</dbReference>
<dbReference type="SUPFAM" id="SSF50494">
    <property type="entry name" value="Trypsin-like serine proteases"/>
    <property type="match status" value="1"/>
</dbReference>
<dbReference type="Gene3D" id="2.30.42.10">
    <property type="match status" value="1"/>
</dbReference>
<dbReference type="EMBL" id="MAYW01000195">
    <property type="protein sequence ID" value="ODS30632.1"/>
    <property type="molecule type" value="Genomic_DNA"/>
</dbReference>
<keyword evidence="5" id="KW-1133">Transmembrane helix</keyword>
<dbReference type="Gene3D" id="2.40.10.10">
    <property type="entry name" value="Trypsin-like serine proteases"/>
    <property type="match status" value="2"/>
</dbReference>
<gene>
    <name evidence="7" type="primary">htrA_3</name>
    <name evidence="7" type="ORF">SCARUB_04257</name>
</gene>
<dbReference type="GO" id="GO:0006508">
    <property type="term" value="P:proteolysis"/>
    <property type="evidence" value="ECO:0007669"/>
    <property type="project" value="UniProtKB-KW"/>
</dbReference>
<dbReference type="SMART" id="SM00228">
    <property type="entry name" value="PDZ"/>
    <property type="match status" value="1"/>
</dbReference>
<proteinExistence type="inferred from homology"/>
<evidence type="ECO:0000256" key="1">
    <source>
        <dbReference type="ARBA" id="ARBA00010541"/>
    </source>
</evidence>
<keyword evidence="5" id="KW-0472">Membrane</keyword>
<dbReference type="PATRIC" id="fig|1872076.5.peg.5086"/>
<evidence type="ECO:0000256" key="2">
    <source>
        <dbReference type="ARBA" id="ARBA00022670"/>
    </source>
</evidence>
<dbReference type="FunFam" id="2.40.10.10:FF:000001">
    <property type="entry name" value="Periplasmic serine protease DegS"/>
    <property type="match status" value="1"/>
</dbReference>
<accession>A0A1E3X504</accession>
<sequence>MNHGLHFFCAEAHIQKGVKQRHGCRCSHFERVVQDALTRINIMQYSPPTNPKFAKWIRVIIIVILGWIVADFLGISPSLTKRQRVEMRPVTQPDGNLGADERANMEVFEKVSPSVVYITNKRFRRDLFSLTVTEIPQGTGSGFLWDDLGHIVTNFHVIYKAQEVEVKLQNGKSYDADFVGADPDHDLAVLRINTLNLNTSPVMIGNSKDLKVGQKVLAIGNPFGLDSTLTTGIISALGRTIQSMTNRYIHDVIQTDAAINPGNSGGPLLDSFGRVIGVNTAIVSPSGAYSGVGFAVPVDTVNRIVTRLINYGKVARPGLGISLIPDHIMTRVGIEGVGILEVNKGSSAEAVGLREIKRLPDGSIEIGDVIIECDGSEVKKGSDLIRILDRHEVGDEIELVISREGGRKRVLITLQSVN</sequence>
<dbReference type="Pfam" id="PF13365">
    <property type="entry name" value="Trypsin_2"/>
    <property type="match status" value="1"/>
</dbReference>
<keyword evidence="5" id="KW-0812">Transmembrane</keyword>
<reference evidence="7 8" key="1">
    <citation type="submission" date="2016-07" db="EMBL/GenBank/DDBJ databases">
        <title>Draft genome of Scalindua rubra, obtained from a brine-seawater interface in the Red Sea, sheds light on salt adaptation in anammox bacteria.</title>
        <authorList>
            <person name="Speth D.R."/>
            <person name="Lagkouvardos I."/>
            <person name="Wang Y."/>
            <person name="Qian P.-Y."/>
            <person name="Dutilh B.E."/>
            <person name="Jetten M.S."/>
        </authorList>
    </citation>
    <scope>NUCLEOTIDE SEQUENCE [LARGE SCALE GENOMIC DNA]</scope>
    <source>
        <strain evidence="7">BSI-1</strain>
    </source>
</reference>
<feature type="domain" description="PDZ" evidence="6">
    <location>
        <begin position="308"/>
        <end position="405"/>
    </location>
</feature>
<name>A0A1E3X504_9BACT</name>
<organism evidence="7 8">
    <name type="scientific">Candidatus Scalindua rubra</name>
    <dbReference type="NCBI Taxonomy" id="1872076"/>
    <lineage>
        <taxon>Bacteria</taxon>
        <taxon>Pseudomonadati</taxon>
        <taxon>Planctomycetota</taxon>
        <taxon>Candidatus Brocadiia</taxon>
        <taxon>Candidatus Brocadiales</taxon>
        <taxon>Candidatus Scalinduaceae</taxon>
        <taxon>Candidatus Scalindua</taxon>
    </lineage>
</organism>
<keyword evidence="4" id="KW-0720">Serine protease</keyword>
<dbReference type="PRINTS" id="PR00834">
    <property type="entry name" value="PROTEASES2C"/>
</dbReference>
<keyword evidence="3 7" id="KW-0378">Hydrolase</keyword>
<dbReference type="PROSITE" id="PS50106">
    <property type="entry name" value="PDZ"/>
    <property type="match status" value="1"/>
</dbReference>
<dbReference type="GO" id="GO:0004252">
    <property type="term" value="F:serine-type endopeptidase activity"/>
    <property type="evidence" value="ECO:0007669"/>
    <property type="project" value="InterPro"/>
</dbReference>
<dbReference type="InterPro" id="IPR001478">
    <property type="entry name" value="PDZ"/>
</dbReference>
<dbReference type="PANTHER" id="PTHR43343">
    <property type="entry name" value="PEPTIDASE S12"/>
    <property type="match status" value="1"/>
</dbReference>
<dbReference type="InterPro" id="IPR051201">
    <property type="entry name" value="Chloro_Bact_Ser_Proteases"/>
</dbReference>
<comment type="similarity">
    <text evidence="1">Belongs to the peptidase S1C family.</text>
</comment>
<dbReference type="AlphaFoldDB" id="A0A1E3X504"/>
<dbReference type="PANTHER" id="PTHR43343:SF3">
    <property type="entry name" value="PROTEASE DO-LIKE 8, CHLOROPLASTIC"/>
    <property type="match status" value="1"/>
</dbReference>
<feature type="transmembrane region" description="Helical" evidence="5">
    <location>
        <begin position="56"/>
        <end position="79"/>
    </location>
</feature>
<evidence type="ECO:0000256" key="3">
    <source>
        <dbReference type="ARBA" id="ARBA00022801"/>
    </source>
</evidence>
<evidence type="ECO:0000259" key="6">
    <source>
        <dbReference type="PROSITE" id="PS50106"/>
    </source>
</evidence>
<dbReference type="InterPro" id="IPR036034">
    <property type="entry name" value="PDZ_sf"/>
</dbReference>
<dbReference type="InterPro" id="IPR043504">
    <property type="entry name" value="Peptidase_S1_PA_chymotrypsin"/>
</dbReference>
<evidence type="ECO:0000256" key="4">
    <source>
        <dbReference type="ARBA" id="ARBA00022825"/>
    </source>
</evidence>
<evidence type="ECO:0000313" key="8">
    <source>
        <dbReference type="Proteomes" id="UP000094056"/>
    </source>
</evidence>
<dbReference type="Proteomes" id="UP000094056">
    <property type="component" value="Unassembled WGS sequence"/>
</dbReference>
<evidence type="ECO:0000313" key="7">
    <source>
        <dbReference type="EMBL" id="ODS30632.1"/>
    </source>
</evidence>
<dbReference type="SUPFAM" id="SSF50156">
    <property type="entry name" value="PDZ domain-like"/>
    <property type="match status" value="1"/>
</dbReference>